<dbReference type="PATRIC" id="fig|362787.3.peg.1384"/>
<reference evidence="1 2" key="1">
    <citation type="journal article" date="2014" name="Mol. Biol. Evol.">
        <title>Massive expansion of Ubiquitination-related gene families within the Chlamydiae.</title>
        <authorList>
            <person name="Domman D."/>
            <person name="Collingro A."/>
            <person name="Lagkouvardos I."/>
            <person name="Gehre L."/>
            <person name="Weinmaier T."/>
            <person name="Rattei T."/>
            <person name="Subtil A."/>
            <person name="Horn M."/>
        </authorList>
    </citation>
    <scope>NUCLEOTIDE SEQUENCE [LARGE SCALE GENOMIC DNA]</scope>
    <source>
        <strain evidence="1 2">EI2</strain>
    </source>
</reference>
<proteinExistence type="predicted"/>
<evidence type="ECO:0000313" key="1">
    <source>
        <dbReference type="EMBL" id="KIC71481.1"/>
    </source>
</evidence>
<evidence type="ECO:0000313" key="2">
    <source>
        <dbReference type="Proteomes" id="UP000031465"/>
    </source>
</evidence>
<dbReference type="Proteomes" id="UP000031465">
    <property type="component" value="Unassembled WGS sequence"/>
</dbReference>
<sequence length="696" mass="80034">MIKNDSNFSDVPQSYQTNREHVIQNKIQLDKIYEKLKTSKNSKEFVIMHDALTNLGHSMAKLKEDIEKIKIISKDDELSKKVWNTANSQDIFTALDSSRLLIQNAQESYQLSLQILQNHMPSSLHTTEPKNEFSNSYVLFDKLWQKESVLPESFLEMGQSLVELYRKNPTQLELLTRAHQCWEKAAELYEKNKNYSQAFEIRAKIANEITVPHTHPLYELESKVDDYVKNANIAPDDGAKFDHLDSGILKRGMLSIRKRNLDGKEKLVANFHISHFAKEKLLSTIKAIRENKEEFIKNLPEHLKSQLTIRDVDNGYFKKISDVYSSDISQGMRLGKAIEIEFKDIGVIRVAADNEFHSMRDRIVIEVNKNTSSGLEQMSAISTVMGLGPIFGVESLEEEERKKIMLLFRTFYPQEAYPLENLQDTYEISIESLKQMIIDRQPDMKEVFKDYLSGEGKMKKVEIAPNASVWSVPNLADLLRHEGAIGLMAGFTGDPEVLVSVLTQGSLCSQERFEKGHNFDGTSAGQDHRHGGAGFVFSRLINQKMVNTLREELIESTGSYEERPSSLVQRYPHYGEYQLLYDLSVINTGAYAYNQDRYGSKSIEHYGKRNNLIDFTKSLDENSIKNEVMIRDRLPPDKLHKILFSSESKKQMLIDDLKDKNLIIEEKGKHYIKGYKSKSIEELFVVGKYFTSDMWK</sequence>
<gene>
    <name evidence="1" type="ORF">DB44_DK00080</name>
</gene>
<comment type="caution">
    <text evidence="1">The sequence shown here is derived from an EMBL/GenBank/DDBJ whole genome shotgun (WGS) entry which is preliminary data.</text>
</comment>
<dbReference type="EMBL" id="JSAN01000083">
    <property type="protein sequence ID" value="KIC71481.1"/>
    <property type="molecule type" value="Genomic_DNA"/>
</dbReference>
<protein>
    <submittedName>
        <fullName evidence="1">Uncharacterized protein</fullName>
    </submittedName>
</protein>
<dbReference type="RefSeq" id="WP_039359036.1">
    <property type="nucleotide sequence ID" value="NZ_JSAN01000083.1"/>
</dbReference>
<accession>A0A0C1JLN3</accession>
<dbReference type="AlphaFoldDB" id="A0A0C1JLN3"/>
<organism evidence="1 2">
    <name type="scientific">Candidatus Protochlamydia amoebophila</name>
    <dbReference type="NCBI Taxonomy" id="362787"/>
    <lineage>
        <taxon>Bacteria</taxon>
        <taxon>Pseudomonadati</taxon>
        <taxon>Chlamydiota</taxon>
        <taxon>Chlamydiia</taxon>
        <taxon>Parachlamydiales</taxon>
        <taxon>Parachlamydiaceae</taxon>
        <taxon>Candidatus Protochlamydia</taxon>
    </lineage>
</organism>
<name>A0A0C1JLN3_9BACT</name>